<feature type="transmembrane region" description="Helical" evidence="12">
    <location>
        <begin position="147"/>
        <end position="165"/>
    </location>
</feature>
<feature type="transmembrane region" description="Helical" evidence="12">
    <location>
        <begin position="185"/>
        <end position="205"/>
    </location>
</feature>
<feature type="transmembrane region" description="Helical" evidence="12">
    <location>
        <begin position="371"/>
        <end position="393"/>
    </location>
</feature>
<dbReference type="InterPro" id="IPR036878">
    <property type="entry name" value="Glu_permease_IIB"/>
</dbReference>
<dbReference type="InterPro" id="IPR018113">
    <property type="entry name" value="PTrfase_EIIB_Cys"/>
</dbReference>
<dbReference type="EMBL" id="QFAY01000043">
    <property type="protein sequence ID" value="MBP2622265.1"/>
    <property type="molecule type" value="Genomic_DNA"/>
</dbReference>
<evidence type="ECO:0000259" key="13">
    <source>
        <dbReference type="PROSITE" id="PS51098"/>
    </source>
</evidence>
<comment type="subcellular location">
    <subcellularLocation>
        <location evidence="1">Cell membrane</location>
        <topology evidence="1">Multi-pass membrane protein</topology>
    </subcellularLocation>
</comment>
<feature type="transmembrane region" description="Helical" evidence="12">
    <location>
        <begin position="345"/>
        <end position="364"/>
    </location>
</feature>
<protein>
    <submittedName>
        <fullName evidence="15">PTS mannose transporter subunit IIAB</fullName>
    </submittedName>
</protein>
<comment type="caution">
    <text evidence="15">The sequence shown here is derived from an EMBL/GenBank/DDBJ whole genome shotgun (WGS) entry which is preliminary data.</text>
</comment>
<evidence type="ECO:0000256" key="7">
    <source>
        <dbReference type="ARBA" id="ARBA00022692"/>
    </source>
</evidence>
<dbReference type="RefSeq" id="WP_128834847.1">
    <property type="nucleotide sequence ID" value="NZ_QFAY01000043.1"/>
</dbReference>
<sequence length="550" mass="59442">MASKNKVILAFEEFGRVLLLPVSILPGAGIIKGIGAAFTNGTTLEMYPFLQNEAFQFLMNLFVALGDVVFSHLHVIFAVGVAVGLAKKERGSAALSGLVGFIVLHKVLNFLLTQTGSLVTQGDLAPEAYRLAMAAQMQTSVLGIQTMDLNVFGGIITGLVVYYVHKKVLNVKVPQVLSFFSGPRLVPLVAIPVMAVVASALFLVWPFVQQGITAFSGLVVKTGYVGTFLYAILERSLLPFGLHHGLNLPVMTTDLGGVWTIAGEKIGGTLNAYMASLTDPSILNIDPTITRFNAGKFVYFMFGLPAAALAMYRTAKPENKKTVASLLTAAAATSFITGITEPLEFTFLFVAPMLYGAHALLAGLTSVVTELLGGAVMAPMGHGLINFSIYGLIQGGKTHWYIIPLVGIGCAFLYYYVFKFMILKFDLKTPGRGDASEVKLSNRKEVEAKYQHHEESAANAQESALRKQARALIAAHGGYDNIENVDACITRLRINVKDRAQVDNDLIVNHLEALGFVESGMQMQSIYGGKANILKNEILDIFKEEGRVHD</sequence>
<dbReference type="Pfam" id="PF00367">
    <property type="entry name" value="PTS_EIIB"/>
    <property type="match status" value="1"/>
</dbReference>
<feature type="domain" description="PTS EIIC type-1" evidence="14">
    <location>
        <begin position="5"/>
        <end position="434"/>
    </location>
</feature>
<keyword evidence="2" id="KW-0813">Transport</keyword>
<keyword evidence="16" id="KW-1185">Reference proteome</keyword>
<dbReference type="Proteomes" id="UP001519349">
    <property type="component" value="Unassembled WGS sequence"/>
</dbReference>
<reference evidence="15 16" key="1">
    <citation type="submission" date="2018-05" db="EMBL/GenBank/DDBJ databases">
        <title>Draft genome sequence of Streptococcus panodentis CCUG 70867T.</title>
        <authorList>
            <person name="Salva-Serra F."/>
            <person name="Mendez V."/>
            <person name="Jaen-Luchoro D."/>
            <person name="Gonzales-Siles L."/>
            <person name="Karlsson R."/>
            <person name="Engstrom-Jakobsson H."/>
            <person name="Busquets A."/>
            <person name="Gomila M."/>
            <person name="Pineiro-Iglesias B."/>
            <person name="Bennasar-Figueras A."/>
            <person name="Seeger M."/>
            <person name="Moore E."/>
        </authorList>
    </citation>
    <scope>NUCLEOTIDE SEQUENCE [LARGE SCALE GENOMIC DNA]</scope>
    <source>
        <strain evidence="15 16">CCUG 70867</strain>
    </source>
</reference>
<feature type="transmembrane region" description="Helical" evidence="12">
    <location>
        <begin position="18"/>
        <end position="38"/>
    </location>
</feature>
<dbReference type="PROSITE" id="PS51103">
    <property type="entry name" value="PTS_EIIC_TYPE_1"/>
    <property type="match status" value="1"/>
</dbReference>
<evidence type="ECO:0000256" key="8">
    <source>
        <dbReference type="ARBA" id="ARBA00022777"/>
    </source>
</evidence>
<accession>A0ABS5B0H4</accession>
<keyword evidence="10 12" id="KW-0472">Membrane</keyword>
<organism evidence="15 16">
    <name type="scientific">Streptococcus panodentis</name>
    <dbReference type="NCBI Taxonomy" id="1581472"/>
    <lineage>
        <taxon>Bacteria</taxon>
        <taxon>Bacillati</taxon>
        <taxon>Bacillota</taxon>
        <taxon>Bacilli</taxon>
        <taxon>Lactobacillales</taxon>
        <taxon>Streptococcaceae</taxon>
        <taxon>Streptococcus</taxon>
    </lineage>
</organism>
<evidence type="ECO:0000256" key="11">
    <source>
        <dbReference type="PROSITE-ProRule" id="PRU00421"/>
    </source>
</evidence>
<keyword evidence="5" id="KW-0808">Transferase</keyword>
<dbReference type="PANTHER" id="PTHR30009:SF24">
    <property type="entry name" value="PTS SYSTEM, IIBC COMPONENT"/>
    <property type="match status" value="1"/>
</dbReference>
<dbReference type="PROSITE" id="PS51098">
    <property type="entry name" value="PTS_EIIB_TYPE_1"/>
    <property type="match status" value="1"/>
</dbReference>
<evidence type="ECO:0000256" key="4">
    <source>
        <dbReference type="ARBA" id="ARBA00022597"/>
    </source>
</evidence>
<dbReference type="InterPro" id="IPR003352">
    <property type="entry name" value="PTS_EIIC"/>
</dbReference>
<dbReference type="InterPro" id="IPR050429">
    <property type="entry name" value="PTS_Glucose_EIICBA"/>
</dbReference>
<keyword evidence="7 12" id="KW-0812">Transmembrane</keyword>
<feature type="transmembrane region" description="Helical" evidence="12">
    <location>
        <begin position="399"/>
        <end position="418"/>
    </location>
</feature>
<evidence type="ECO:0000256" key="9">
    <source>
        <dbReference type="ARBA" id="ARBA00022989"/>
    </source>
</evidence>
<dbReference type="SUPFAM" id="SSF55604">
    <property type="entry name" value="Glucose permease domain IIB"/>
    <property type="match status" value="1"/>
</dbReference>
<dbReference type="InterPro" id="IPR013013">
    <property type="entry name" value="PTS_EIIC_1"/>
</dbReference>
<keyword evidence="6" id="KW-0598">Phosphotransferase system</keyword>
<dbReference type="Gene3D" id="3.30.1360.60">
    <property type="entry name" value="Glucose permease domain IIB"/>
    <property type="match status" value="1"/>
</dbReference>
<evidence type="ECO:0000313" key="15">
    <source>
        <dbReference type="EMBL" id="MBP2622265.1"/>
    </source>
</evidence>
<evidence type="ECO:0000256" key="12">
    <source>
        <dbReference type="SAM" id="Phobius"/>
    </source>
</evidence>
<dbReference type="PROSITE" id="PS01035">
    <property type="entry name" value="PTS_EIIB_TYPE_1_CYS"/>
    <property type="match status" value="1"/>
</dbReference>
<evidence type="ECO:0000256" key="10">
    <source>
        <dbReference type="ARBA" id="ARBA00023136"/>
    </source>
</evidence>
<evidence type="ECO:0000259" key="14">
    <source>
        <dbReference type="PROSITE" id="PS51103"/>
    </source>
</evidence>
<dbReference type="NCBIfam" id="TIGR00826">
    <property type="entry name" value="EIIB_glc"/>
    <property type="match status" value="1"/>
</dbReference>
<dbReference type="CDD" id="cd00212">
    <property type="entry name" value="PTS_IIB_glc"/>
    <property type="match status" value="1"/>
</dbReference>
<keyword evidence="9 12" id="KW-1133">Transmembrane helix</keyword>
<name>A0ABS5B0H4_9STRE</name>
<keyword evidence="8" id="KW-0418">Kinase</keyword>
<evidence type="ECO:0000256" key="6">
    <source>
        <dbReference type="ARBA" id="ARBA00022683"/>
    </source>
</evidence>
<evidence type="ECO:0000256" key="3">
    <source>
        <dbReference type="ARBA" id="ARBA00022475"/>
    </source>
</evidence>
<evidence type="ECO:0000256" key="1">
    <source>
        <dbReference type="ARBA" id="ARBA00004651"/>
    </source>
</evidence>
<keyword evidence="3" id="KW-1003">Cell membrane</keyword>
<proteinExistence type="predicted"/>
<dbReference type="InterPro" id="IPR001996">
    <property type="entry name" value="PTS_IIB_1"/>
</dbReference>
<evidence type="ECO:0000256" key="5">
    <source>
        <dbReference type="ARBA" id="ARBA00022679"/>
    </source>
</evidence>
<evidence type="ECO:0000313" key="16">
    <source>
        <dbReference type="Proteomes" id="UP001519349"/>
    </source>
</evidence>
<dbReference type="Pfam" id="PF02378">
    <property type="entry name" value="PTS_EIIC"/>
    <property type="match status" value="1"/>
</dbReference>
<keyword evidence="4" id="KW-0762">Sugar transport</keyword>
<dbReference type="PANTHER" id="PTHR30009">
    <property type="entry name" value="CYTOCHROME C-TYPE SYNTHESIS PROTEIN AND PTS TRANSMEMBRANE COMPONENT"/>
    <property type="match status" value="1"/>
</dbReference>
<gene>
    <name evidence="15" type="ORF">DHL47_13290</name>
</gene>
<feature type="transmembrane region" description="Helical" evidence="12">
    <location>
        <begin position="212"/>
        <end position="233"/>
    </location>
</feature>
<feature type="transmembrane region" description="Helical" evidence="12">
    <location>
        <begin position="297"/>
        <end position="315"/>
    </location>
</feature>
<feature type="transmembrane region" description="Helical" evidence="12">
    <location>
        <begin position="322"/>
        <end position="339"/>
    </location>
</feature>
<feature type="domain" description="PTS EIIB type-1" evidence="13">
    <location>
        <begin position="466"/>
        <end position="548"/>
    </location>
</feature>
<feature type="transmembrane region" description="Helical" evidence="12">
    <location>
        <begin position="58"/>
        <end position="86"/>
    </location>
</feature>
<evidence type="ECO:0000256" key="2">
    <source>
        <dbReference type="ARBA" id="ARBA00022448"/>
    </source>
</evidence>
<feature type="active site" description="Phosphocysteine intermediate; for EIIB activity" evidence="11">
    <location>
        <position position="488"/>
    </location>
</feature>